<evidence type="ECO:0000259" key="7">
    <source>
        <dbReference type="PROSITE" id="PS51471"/>
    </source>
</evidence>
<name>A0A9Q1JYK6_9CARY</name>
<reference evidence="8" key="1">
    <citation type="submission" date="2022-04" db="EMBL/GenBank/DDBJ databases">
        <title>Carnegiea gigantea Genome sequencing and assembly v2.</title>
        <authorList>
            <person name="Copetti D."/>
            <person name="Sanderson M.J."/>
            <person name="Burquez A."/>
            <person name="Wojciechowski M.F."/>
        </authorList>
    </citation>
    <scope>NUCLEOTIDE SEQUENCE</scope>
    <source>
        <strain evidence="8">SGP5-SGP5p</strain>
        <tissue evidence="8">Aerial part</tissue>
    </source>
</reference>
<feature type="domain" description="Fe2OG dioxygenase" evidence="7">
    <location>
        <begin position="162"/>
        <end position="263"/>
    </location>
</feature>
<evidence type="ECO:0000256" key="5">
    <source>
        <dbReference type="ARBA" id="ARBA00057022"/>
    </source>
</evidence>
<dbReference type="GO" id="GO:0016491">
    <property type="term" value="F:oxidoreductase activity"/>
    <property type="evidence" value="ECO:0007669"/>
    <property type="project" value="UniProtKB-KW"/>
</dbReference>
<organism evidence="8 9">
    <name type="scientific">Carnegiea gigantea</name>
    <dbReference type="NCBI Taxonomy" id="171969"/>
    <lineage>
        <taxon>Eukaryota</taxon>
        <taxon>Viridiplantae</taxon>
        <taxon>Streptophyta</taxon>
        <taxon>Embryophyta</taxon>
        <taxon>Tracheophyta</taxon>
        <taxon>Spermatophyta</taxon>
        <taxon>Magnoliopsida</taxon>
        <taxon>eudicotyledons</taxon>
        <taxon>Gunneridae</taxon>
        <taxon>Pentapetalae</taxon>
        <taxon>Caryophyllales</taxon>
        <taxon>Cactineae</taxon>
        <taxon>Cactaceae</taxon>
        <taxon>Cactoideae</taxon>
        <taxon>Echinocereeae</taxon>
        <taxon>Carnegiea</taxon>
    </lineage>
</organism>
<evidence type="ECO:0000256" key="6">
    <source>
        <dbReference type="RuleBase" id="RU003682"/>
    </source>
</evidence>
<evidence type="ECO:0000313" key="9">
    <source>
        <dbReference type="Proteomes" id="UP001153076"/>
    </source>
</evidence>
<dbReference type="PANTHER" id="PTHR47990">
    <property type="entry name" value="2-OXOGLUTARATE (2OG) AND FE(II)-DEPENDENT OXYGENASE SUPERFAMILY PROTEIN-RELATED"/>
    <property type="match status" value="1"/>
</dbReference>
<protein>
    <recommendedName>
        <fullName evidence="7">Fe2OG dioxygenase domain-containing protein</fullName>
    </recommendedName>
</protein>
<evidence type="ECO:0000256" key="3">
    <source>
        <dbReference type="ARBA" id="ARBA00023002"/>
    </source>
</evidence>
<evidence type="ECO:0000256" key="1">
    <source>
        <dbReference type="ARBA" id="ARBA00008056"/>
    </source>
</evidence>
<proteinExistence type="inferred from homology"/>
<dbReference type="Gene3D" id="2.60.120.330">
    <property type="entry name" value="B-lactam Antibiotic, Isopenicillin N Synthase, Chain"/>
    <property type="match status" value="1"/>
</dbReference>
<keyword evidence="4 6" id="KW-0408">Iron</keyword>
<dbReference type="SUPFAM" id="SSF51197">
    <property type="entry name" value="Clavaminate synthase-like"/>
    <property type="match status" value="1"/>
</dbReference>
<comment type="function">
    <text evidence="5">Probable 2-oxoglutarate-dependent dioxygenase that may be involved in glucosinolates biosynthesis. May play a role in the production of aliphatic glucosinolates.</text>
</comment>
<evidence type="ECO:0000313" key="8">
    <source>
        <dbReference type="EMBL" id="KAJ8433493.1"/>
    </source>
</evidence>
<dbReference type="InterPro" id="IPR044861">
    <property type="entry name" value="IPNS-like_FE2OG_OXY"/>
</dbReference>
<dbReference type="OrthoDB" id="288590at2759"/>
<evidence type="ECO:0000256" key="4">
    <source>
        <dbReference type="ARBA" id="ARBA00023004"/>
    </source>
</evidence>
<dbReference type="InterPro" id="IPR027443">
    <property type="entry name" value="IPNS-like_sf"/>
</dbReference>
<dbReference type="InterPro" id="IPR026992">
    <property type="entry name" value="DIOX_N"/>
</dbReference>
<dbReference type="Pfam" id="PF14226">
    <property type="entry name" value="DIOX_N"/>
    <property type="match status" value="1"/>
</dbReference>
<dbReference type="InterPro" id="IPR050231">
    <property type="entry name" value="Iron_ascorbate_oxido_reductase"/>
</dbReference>
<sequence length="312" mass="35821">MVSKTLPELPIIDLTIVNVKPGSSSWISTCKRIREALEDYGCFVAIYDKVSFNLHNEVFSVIQKMFELPPEVKARNISNIPYHGYYKPGPIMPLLESFGIEDVTLHDKTQSFTNLLWPHGNQPFCEAVHEYAKQVSELERMVTKMVFESYGVEKYLDSHLNSTTYLLRIAKYGAPQEEEGTIGGVAHTDKNFITILHQNDVDGLEVQTKDGHWVPYEAFPHSFVVMAGEVFLAWSNNRVHAPLHRVTMKGNKPRYSVALFSRSKDTIETPKELVDDEHPLLFKPFDYMRLLKFYTEDVTRMAFCTIRDYCGV</sequence>
<dbReference type="AlphaFoldDB" id="A0A9Q1JYK6"/>
<accession>A0A9Q1JYK6</accession>
<comment type="caution">
    <text evidence="8">The sequence shown here is derived from an EMBL/GenBank/DDBJ whole genome shotgun (WGS) entry which is preliminary data.</text>
</comment>
<dbReference type="Proteomes" id="UP001153076">
    <property type="component" value="Unassembled WGS sequence"/>
</dbReference>
<keyword evidence="2 6" id="KW-0479">Metal-binding</keyword>
<keyword evidence="9" id="KW-1185">Reference proteome</keyword>
<dbReference type="GO" id="GO:0046872">
    <property type="term" value="F:metal ion binding"/>
    <property type="evidence" value="ECO:0007669"/>
    <property type="project" value="UniProtKB-KW"/>
</dbReference>
<dbReference type="EMBL" id="JAKOGI010000534">
    <property type="protein sequence ID" value="KAJ8433493.1"/>
    <property type="molecule type" value="Genomic_DNA"/>
</dbReference>
<dbReference type="FunFam" id="2.60.120.330:FF:000022">
    <property type="entry name" value="Probable 2-oxoglutarate-dependent dioxygenase AOP1.2"/>
    <property type="match status" value="1"/>
</dbReference>
<evidence type="ECO:0000256" key="2">
    <source>
        <dbReference type="ARBA" id="ARBA00022723"/>
    </source>
</evidence>
<keyword evidence="3 6" id="KW-0560">Oxidoreductase</keyword>
<dbReference type="PROSITE" id="PS51471">
    <property type="entry name" value="FE2OG_OXY"/>
    <property type="match status" value="1"/>
</dbReference>
<dbReference type="Pfam" id="PF03171">
    <property type="entry name" value="2OG-FeII_Oxy"/>
    <property type="match status" value="1"/>
</dbReference>
<comment type="similarity">
    <text evidence="1 6">Belongs to the iron/ascorbate-dependent oxidoreductase family.</text>
</comment>
<dbReference type="InterPro" id="IPR005123">
    <property type="entry name" value="Oxoglu/Fe-dep_dioxygenase_dom"/>
</dbReference>
<gene>
    <name evidence="8" type="ORF">Cgig2_018027</name>
</gene>